<proteinExistence type="predicted"/>
<evidence type="ECO:0000313" key="1">
    <source>
        <dbReference type="EMBL" id="AEN88115.1"/>
    </source>
</evidence>
<sequence length="37" mass="4134">MLHAVNELPLLGENVVQTKTDSELFWVRSFSSKQGGD</sequence>
<dbReference type="KEGG" id="bmh:BMWSH_1231"/>
<protein>
    <submittedName>
        <fullName evidence="1">Uncharacterized protein</fullName>
    </submittedName>
</protein>
<evidence type="ECO:0000313" key="2">
    <source>
        <dbReference type="Proteomes" id="UP000001283"/>
    </source>
</evidence>
<accession>A0A8D3WXY1</accession>
<organism evidence="1 2">
    <name type="scientific">Priestia megaterium (strain WSH-002)</name>
    <name type="common">Bacillus megaterium</name>
    <dbReference type="NCBI Taxonomy" id="1006007"/>
    <lineage>
        <taxon>Bacteria</taxon>
        <taxon>Bacillati</taxon>
        <taxon>Bacillota</taxon>
        <taxon>Bacilli</taxon>
        <taxon>Bacillales</taxon>
        <taxon>Bacillaceae</taxon>
        <taxon>Priestia</taxon>
    </lineage>
</organism>
<dbReference type="Proteomes" id="UP000001283">
    <property type="component" value="Chromosome"/>
</dbReference>
<name>A0A8D3WXY1_PRIMW</name>
<dbReference type="AlphaFoldDB" id="A0A8D3WXY1"/>
<dbReference type="EMBL" id="CP003017">
    <property type="protein sequence ID" value="AEN88115.1"/>
    <property type="molecule type" value="Genomic_DNA"/>
</dbReference>
<gene>
    <name evidence="1" type="ORF">BMWSH_1231</name>
</gene>
<reference evidence="1 2" key="1">
    <citation type="journal article" date="2011" name="J. Bacteriol.">
        <title>Complete genome sequence of the industrial strain Bacillus megaterium WSH-002.</title>
        <authorList>
            <person name="Liu L."/>
            <person name="Li Y."/>
            <person name="Zhang J."/>
            <person name="Zou W."/>
            <person name="Zhou Z."/>
            <person name="Liu J."/>
            <person name="Li X."/>
            <person name="Wang L."/>
            <person name="Chen J."/>
        </authorList>
    </citation>
    <scope>NUCLEOTIDE SEQUENCE [LARGE SCALE GENOMIC DNA]</scope>
    <source>
        <strain evidence="1 2">WSH-002</strain>
    </source>
</reference>